<organism evidence="2 3">
    <name type="scientific">Prosthecobacter algae</name>
    <dbReference type="NCBI Taxonomy" id="1144682"/>
    <lineage>
        <taxon>Bacteria</taxon>
        <taxon>Pseudomonadati</taxon>
        <taxon>Verrucomicrobiota</taxon>
        <taxon>Verrucomicrobiia</taxon>
        <taxon>Verrucomicrobiales</taxon>
        <taxon>Verrucomicrobiaceae</taxon>
        <taxon>Prosthecobacter</taxon>
    </lineage>
</organism>
<evidence type="ECO:0000313" key="2">
    <source>
        <dbReference type="EMBL" id="GAA5150037.1"/>
    </source>
</evidence>
<protein>
    <submittedName>
        <fullName evidence="2">Uncharacterized protein</fullName>
    </submittedName>
</protein>
<proteinExistence type="predicted"/>
<dbReference type="Proteomes" id="UP001499852">
    <property type="component" value="Unassembled WGS sequence"/>
</dbReference>
<dbReference type="EMBL" id="BAABIA010000017">
    <property type="protein sequence ID" value="GAA5150037.1"/>
    <property type="molecule type" value="Genomic_DNA"/>
</dbReference>
<feature type="region of interest" description="Disordered" evidence="1">
    <location>
        <begin position="168"/>
        <end position="228"/>
    </location>
</feature>
<accession>A0ABP9PUI6</accession>
<name>A0ABP9PUI6_9BACT</name>
<sequence length="315" mass="32873">MGGFDGSHNFEASPNPTPWRARLHEAARAFTGPEPPFLTPSPCMNTTFTFTAEQLLALLTAAQDGALPQHTARQARNRRYYEACKRRKEAAALAAAPAVRMEELAAGGDDGSGAAAAPGGSVYPQEGEAGLTQVNPACAVAAPVADRAGETPVRPVQTPSDAVQTFSVGAASGAGPSPSPPPSPPSPVPPSSAPTPTPPSAGAYGAARPARKRRSTAAATKAEEVSEENWLGQLQQEARFRHIPVAQEFARMHAWYTARGLCCTRRRFLGWLRRYEPPLSPPVALPAILPPVPPSPTTTDAAASFFAGTGRGGRG</sequence>
<gene>
    <name evidence="2" type="ORF">GCM10023213_48480</name>
</gene>
<keyword evidence="3" id="KW-1185">Reference proteome</keyword>
<reference evidence="3" key="1">
    <citation type="journal article" date="2019" name="Int. J. Syst. Evol. Microbiol.">
        <title>The Global Catalogue of Microorganisms (GCM) 10K type strain sequencing project: providing services to taxonomists for standard genome sequencing and annotation.</title>
        <authorList>
            <consortium name="The Broad Institute Genomics Platform"/>
            <consortium name="The Broad Institute Genome Sequencing Center for Infectious Disease"/>
            <person name="Wu L."/>
            <person name="Ma J."/>
        </authorList>
    </citation>
    <scope>NUCLEOTIDE SEQUENCE [LARGE SCALE GENOMIC DNA]</scope>
    <source>
        <strain evidence="3">JCM 18053</strain>
    </source>
</reference>
<evidence type="ECO:0000313" key="3">
    <source>
        <dbReference type="Proteomes" id="UP001499852"/>
    </source>
</evidence>
<comment type="caution">
    <text evidence="2">The sequence shown here is derived from an EMBL/GenBank/DDBJ whole genome shotgun (WGS) entry which is preliminary data.</text>
</comment>
<feature type="compositionally biased region" description="Pro residues" evidence="1">
    <location>
        <begin position="177"/>
        <end position="199"/>
    </location>
</feature>
<evidence type="ECO:0000256" key="1">
    <source>
        <dbReference type="SAM" id="MobiDB-lite"/>
    </source>
</evidence>